<feature type="region of interest" description="Disordered" evidence="5">
    <location>
        <begin position="1"/>
        <end position="22"/>
    </location>
</feature>
<dbReference type="Gene3D" id="2.60.120.260">
    <property type="entry name" value="Galactose-binding domain-like"/>
    <property type="match status" value="1"/>
</dbReference>
<name>M8B4Q7_AEGTA</name>
<reference evidence="7" key="1">
    <citation type="submission" date="2015-06" db="UniProtKB">
        <authorList>
            <consortium name="EnsemblPlants"/>
        </authorList>
    </citation>
    <scope>IDENTIFICATION</scope>
</reference>
<evidence type="ECO:0000256" key="4">
    <source>
        <dbReference type="ARBA" id="ARBA00023306"/>
    </source>
</evidence>
<keyword evidence="4" id="KW-0131">Cell cycle</keyword>
<evidence type="ECO:0000256" key="2">
    <source>
        <dbReference type="ARBA" id="ARBA00022618"/>
    </source>
</evidence>
<dbReference type="Pfam" id="PF03256">
    <property type="entry name" value="ANAPC10"/>
    <property type="match status" value="1"/>
</dbReference>
<keyword evidence="6" id="KW-0472">Membrane</keyword>
<organism evidence="7">
    <name type="scientific">Aegilops tauschii</name>
    <name type="common">Tausch's goatgrass</name>
    <name type="synonym">Aegilops squarrosa</name>
    <dbReference type="NCBI Taxonomy" id="37682"/>
    <lineage>
        <taxon>Eukaryota</taxon>
        <taxon>Viridiplantae</taxon>
        <taxon>Streptophyta</taxon>
        <taxon>Embryophyta</taxon>
        <taxon>Tracheophyta</taxon>
        <taxon>Spermatophyta</taxon>
        <taxon>Magnoliopsida</taxon>
        <taxon>Liliopsida</taxon>
        <taxon>Poales</taxon>
        <taxon>Poaceae</taxon>
        <taxon>BOP clade</taxon>
        <taxon>Pooideae</taxon>
        <taxon>Triticodae</taxon>
        <taxon>Triticeae</taxon>
        <taxon>Triticinae</taxon>
        <taxon>Aegilops</taxon>
    </lineage>
</organism>
<dbReference type="SUPFAM" id="SSF49785">
    <property type="entry name" value="Galactose-binding domain-like"/>
    <property type="match status" value="1"/>
</dbReference>
<dbReference type="GO" id="GO:0005680">
    <property type="term" value="C:anaphase-promoting complex"/>
    <property type="evidence" value="ECO:0007669"/>
    <property type="project" value="InterPro"/>
</dbReference>
<dbReference type="InterPro" id="IPR004939">
    <property type="entry name" value="APC_su10/DOC_dom"/>
</dbReference>
<proteinExistence type="inferred from homology"/>
<protein>
    <submittedName>
        <fullName evidence="7">Anaphase-promoting complex subunit 10</fullName>
    </submittedName>
</protein>
<feature type="compositionally biased region" description="Low complexity" evidence="5">
    <location>
        <begin position="7"/>
        <end position="20"/>
    </location>
</feature>
<sequence length="204" mass="22424">MRVPADSSASSRSALAAARPLPRRRTPQLTRIAMPARQEIAPASARSPLPGYPGMFPLCISSIDQFSMHIFHCQLSCSIDALRRDMVVIVAAEGPGFVAGGIQLVVIYVDFKLDKSYTPSKISIGAGDGFHNLKRIIHSHIYAPNRGVGQSPEREGHPCPTDQDMRAMTVLAVQVFILILSISSGNSRRSWTCGYRILVWRFFT</sequence>
<feature type="transmembrane region" description="Helical" evidence="6">
    <location>
        <begin position="165"/>
        <end position="182"/>
    </location>
</feature>
<dbReference type="InterPro" id="IPR016901">
    <property type="entry name" value="APC10/Doc1"/>
</dbReference>
<evidence type="ECO:0000256" key="6">
    <source>
        <dbReference type="SAM" id="Phobius"/>
    </source>
</evidence>
<dbReference type="InterPro" id="IPR008979">
    <property type="entry name" value="Galactose-bd-like_sf"/>
</dbReference>
<accession>M8B4Q7</accession>
<keyword evidence="6" id="KW-0812">Transmembrane</keyword>
<evidence type="ECO:0000256" key="1">
    <source>
        <dbReference type="ARBA" id="ARBA00006762"/>
    </source>
</evidence>
<keyword evidence="3" id="KW-0498">Mitosis</keyword>
<dbReference type="GO" id="GO:0051301">
    <property type="term" value="P:cell division"/>
    <property type="evidence" value="ECO:0007669"/>
    <property type="project" value="UniProtKB-KW"/>
</dbReference>
<dbReference type="EnsemblPlants" id="EMT08590">
    <property type="protein sequence ID" value="EMT08590"/>
    <property type="gene ID" value="F775_00327"/>
</dbReference>
<evidence type="ECO:0000256" key="5">
    <source>
        <dbReference type="SAM" id="MobiDB-lite"/>
    </source>
</evidence>
<evidence type="ECO:0000313" key="7">
    <source>
        <dbReference type="EnsemblPlants" id="EMT08590"/>
    </source>
</evidence>
<dbReference type="PANTHER" id="PTHR12936">
    <property type="entry name" value="ANAPHASE-PROMOTING COMPLEX 10"/>
    <property type="match status" value="1"/>
</dbReference>
<keyword evidence="6" id="KW-1133">Transmembrane helix</keyword>
<dbReference type="AlphaFoldDB" id="M8B4Q7"/>
<dbReference type="GO" id="GO:0031145">
    <property type="term" value="P:anaphase-promoting complex-dependent catabolic process"/>
    <property type="evidence" value="ECO:0007669"/>
    <property type="project" value="InterPro"/>
</dbReference>
<keyword evidence="2" id="KW-0132">Cell division</keyword>
<evidence type="ECO:0000256" key="3">
    <source>
        <dbReference type="ARBA" id="ARBA00022776"/>
    </source>
</evidence>
<comment type="similarity">
    <text evidence="1">Belongs to the APC10 family.</text>
</comment>